<evidence type="ECO:0000313" key="2">
    <source>
        <dbReference type="EMBL" id="PLR79703.1"/>
    </source>
</evidence>
<proteinExistence type="predicted"/>
<evidence type="ECO:0000313" key="3">
    <source>
        <dbReference type="EMBL" id="PLR99165.1"/>
    </source>
</evidence>
<dbReference type="AlphaFoldDB" id="A0A2N5GG45"/>
<dbReference type="Proteomes" id="UP000235114">
    <property type="component" value="Unassembled WGS sequence"/>
</dbReference>
<dbReference type="Proteomes" id="UP000234951">
    <property type="component" value="Unassembled WGS sequence"/>
</dbReference>
<dbReference type="RefSeq" id="WP_101579449.1">
    <property type="nucleotide sequence ID" value="NZ_PGVA01000080.1"/>
</dbReference>
<feature type="coiled-coil region" evidence="1">
    <location>
        <begin position="49"/>
        <end position="76"/>
    </location>
</feature>
<protein>
    <submittedName>
        <fullName evidence="2">Uncharacterized protein</fullName>
    </submittedName>
</protein>
<gene>
    <name evidence="2" type="ORF">CU635_21660</name>
    <name evidence="3" type="ORF">CVD25_06485</name>
</gene>
<keyword evidence="1" id="KW-0175">Coiled coil</keyword>
<reference evidence="2 4" key="1">
    <citation type="submission" date="2017-11" db="EMBL/GenBank/DDBJ databases">
        <title>Comparitive Functional Genomics of Dry Heat Resistant strains isolated from the Viking Spacecraft.</title>
        <authorList>
            <person name="Seuylemezian A."/>
            <person name="Cooper K."/>
            <person name="Vaishampayan P."/>
        </authorList>
    </citation>
    <scope>NUCLEOTIDE SEQUENCE [LARGE SCALE GENOMIC DNA]</scope>
    <source>
        <strain evidence="2 4">M4.6</strain>
    </source>
</reference>
<comment type="caution">
    <text evidence="2">The sequence shown here is derived from an EMBL/GenBank/DDBJ whole genome shotgun (WGS) entry which is preliminary data.</text>
</comment>
<dbReference type="OrthoDB" id="9554311at2"/>
<organism evidence="2 4">
    <name type="scientific">Bacillus canaveralius</name>
    <dbReference type="NCBI Taxonomy" id="1403243"/>
    <lineage>
        <taxon>Bacteria</taxon>
        <taxon>Bacillati</taxon>
        <taxon>Bacillota</taxon>
        <taxon>Bacilli</taxon>
        <taxon>Bacillales</taxon>
        <taxon>Bacillaceae</taxon>
        <taxon>Bacillus</taxon>
    </lineage>
</organism>
<reference evidence="3 5" key="2">
    <citation type="submission" date="2017-12" db="EMBL/GenBank/DDBJ databases">
        <title>Comparative Functional Genomics of Dry Heat Resistant strains isolated from the Viking Spacecraft.</title>
        <authorList>
            <person name="Seuylemezian A."/>
            <person name="Cooper K."/>
            <person name="Vaishampayan P."/>
        </authorList>
    </citation>
    <scope>NUCLEOTIDE SEQUENCE [LARGE SCALE GENOMIC DNA]</scope>
    <source>
        <strain evidence="3 5">ATCC 29669</strain>
    </source>
</reference>
<evidence type="ECO:0000313" key="5">
    <source>
        <dbReference type="Proteomes" id="UP000235114"/>
    </source>
</evidence>
<sequence length="208" mass="24411">MENTTSIDENQYFAESKKAIQIVLEKEKLLQKQLKAVDKLQLVKEFKKETRSAAQYDELEKQERELERKIRFNRLMESAVPEEHKEKIKRNSAAEQLEVDNKLNELKAQLNEQIDHLENDLFPLLDNIRKLERMKMIPDQINIILESDIGENAVIPVENRVRRLNVSYNETQSGQAFNDLVKLIGSLRKIEVPKETKGLLDFLKRGRK</sequence>
<keyword evidence="5" id="KW-1185">Reference proteome</keyword>
<name>A0A2N5GG45_9BACI</name>
<dbReference type="EMBL" id="PGVD01000018">
    <property type="protein sequence ID" value="PLR99165.1"/>
    <property type="molecule type" value="Genomic_DNA"/>
</dbReference>
<accession>A0A2N5GG45</accession>
<dbReference type="EMBL" id="PGVA01000080">
    <property type="protein sequence ID" value="PLR79703.1"/>
    <property type="molecule type" value="Genomic_DNA"/>
</dbReference>
<evidence type="ECO:0000256" key="1">
    <source>
        <dbReference type="SAM" id="Coils"/>
    </source>
</evidence>
<evidence type="ECO:0000313" key="4">
    <source>
        <dbReference type="Proteomes" id="UP000234951"/>
    </source>
</evidence>